<dbReference type="CDD" id="cd18084">
    <property type="entry name" value="RsmE-like"/>
    <property type="match status" value="1"/>
</dbReference>
<evidence type="ECO:0000256" key="2">
    <source>
        <dbReference type="ARBA" id="ARBA00005528"/>
    </source>
</evidence>
<dbReference type="EMBL" id="RKHK01000001">
    <property type="protein sequence ID" value="ROR71756.1"/>
    <property type="molecule type" value="Genomic_DNA"/>
</dbReference>
<dbReference type="GO" id="GO:0070475">
    <property type="term" value="P:rRNA base methylation"/>
    <property type="evidence" value="ECO:0007669"/>
    <property type="project" value="TreeGrafter"/>
</dbReference>
<dbReference type="EC" id="2.1.1.193" evidence="3 12"/>
<evidence type="ECO:0000256" key="11">
    <source>
        <dbReference type="ARBA" id="ARBA00047944"/>
    </source>
</evidence>
<dbReference type="AlphaFoldDB" id="A0A3N2B8Z8"/>
<dbReference type="Proteomes" id="UP000280668">
    <property type="component" value="Unassembled WGS sequence"/>
</dbReference>
<dbReference type="GO" id="GO:0070042">
    <property type="term" value="F:rRNA (uridine-N3-)-methyltransferase activity"/>
    <property type="evidence" value="ECO:0007669"/>
    <property type="project" value="TreeGrafter"/>
</dbReference>
<keyword evidence="16" id="KW-1185">Reference proteome</keyword>
<dbReference type="InterPro" id="IPR046886">
    <property type="entry name" value="RsmE_MTase_dom"/>
</dbReference>
<evidence type="ECO:0000256" key="7">
    <source>
        <dbReference type="ARBA" id="ARBA00022603"/>
    </source>
</evidence>
<evidence type="ECO:0000259" key="14">
    <source>
        <dbReference type="Pfam" id="PF20260"/>
    </source>
</evidence>
<evidence type="ECO:0000259" key="13">
    <source>
        <dbReference type="Pfam" id="PF04452"/>
    </source>
</evidence>
<feature type="domain" description="Ribosomal RNA small subunit methyltransferase E methyltransferase" evidence="13">
    <location>
        <begin position="81"/>
        <end position="261"/>
    </location>
</feature>
<dbReference type="SUPFAM" id="SSF75217">
    <property type="entry name" value="alpha/beta knot"/>
    <property type="match status" value="1"/>
</dbReference>
<evidence type="ECO:0000256" key="8">
    <source>
        <dbReference type="ARBA" id="ARBA00022679"/>
    </source>
</evidence>
<evidence type="ECO:0000256" key="1">
    <source>
        <dbReference type="ARBA" id="ARBA00004496"/>
    </source>
</evidence>
<keyword evidence="8 12" id="KW-0808">Transferase</keyword>
<reference evidence="15 16" key="1">
    <citation type="submission" date="2018-11" db="EMBL/GenBank/DDBJ databases">
        <title>Sequencing the genomes of 1000 actinobacteria strains.</title>
        <authorList>
            <person name="Klenk H.-P."/>
        </authorList>
    </citation>
    <scope>NUCLEOTIDE SEQUENCE [LARGE SCALE GENOMIC DNA]</scope>
    <source>
        <strain evidence="15 16">DSM 11294</strain>
    </source>
</reference>
<dbReference type="GO" id="GO:0005737">
    <property type="term" value="C:cytoplasm"/>
    <property type="evidence" value="ECO:0007669"/>
    <property type="project" value="UniProtKB-SubCell"/>
</dbReference>
<comment type="catalytic activity">
    <reaction evidence="11 12">
        <text>uridine(1498) in 16S rRNA + S-adenosyl-L-methionine = N(3)-methyluridine(1498) in 16S rRNA + S-adenosyl-L-homocysteine + H(+)</text>
        <dbReference type="Rhea" id="RHEA:42920"/>
        <dbReference type="Rhea" id="RHEA-COMP:10283"/>
        <dbReference type="Rhea" id="RHEA-COMP:10284"/>
        <dbReference type="ChEBI" id="CHEBI:15378"/>
        <dbReference type="ChEBI" id="CHEBI:57856"/>
        <dbReference type="ChEBI" id="CHEBI:59789"/>
        <dbReference type="ChEBI" id="CHEBI:65315"/>
        <dbReference type="ChEBI" id="CHEBI:74502"/>
        <dbReference type="EC" id="2.1.1.193"/>
    </reaction>
</comment>
<dbReference type="Gene3D" id="3.40.1280.10">
    <property type="match status" value="1"/>
</dbReference>
<comment type="caution">
    <text evidence="15">The sequence shown here is derived from an EMBL/GenBank/DDBJ whole genome shotgun (WGS) entry which is preliminary data.</text>
</comment>
<keyword evidence="6 12" id="KW-0698">rRNA processing</keyword>
<evidence type="ECO:0000256" key="9">
    <source>
        <dbReference type="ARBA" id="ARBA00022691"/>
    </source>
</evidence>
<dbReference type="InterPro" id="IPR015947">
    <property type="entry name" value="PUA-like_sf"/>
</dbReference>
<dbReference type="RefSeq" id="WP_123302434.1">
    <property type="nucleotide sequence ID" value="NZ_RKHK01000001.1"/>
</dbReference>
<dbReference type="PIRSF" id="PIRSF015601">
    <property type="entry name" value="MTase_slr0722"/>
    <property type="match status" value="1"/>
</dbReference>
<sequence length="287" mass="29149">MTTRAAFHADPDLLAGATVGAALRLTGEEARHAATVRRLRAGEEIDLVDGGGVRVTASVTAASKDELVVSVLAVDHEAAPSPQLVLVQALAKGGRDEQAIESATELGVDAVLPWQAARSVSVWSGGKGGSAQGDGGKAGKGMRRWEALVRAAAKQSRRAFVPEVLPFVQTRGLAGFTRDLVGAGGAVLVLHESAEVSLLDEVLTPDGGNAPGVRLAVVVGPEGGIAVDELTELAAAGARVVRAGPHVMRSSTAGPAALAVLAARLGRWDHTGSVEHDMSSGPSSPAQ</sequence>
<keyword evidence="7 12" id="KW-0489">Methyltransferase</keyword>
<accession>A0A3N2B8Z8</accession>
<evidence type="ECO:0000256" key="4">
    <source>
        <dbReference type="ARBA" id="ARBA00013673"/>
    </source>
</evidence>
<dbReference type="InterPro" id="IPR006700">
    <property type="entry name" value="RsmE"/>
</dbReference>
<evidence type="ECO:0000256" key="5">
    <source>
        <dbReference type="ARBA" id="ARBA00022490"/>
    </source>
</evidence>
<evidence type="ECO:0000313" key="16">
    <source>
        <dbReference type="Proteomes" id="UP000280668"/>
    </source>
</evidence>
<dbReference type="OrthoDB" id="9808126at2"/>
<evidence type="ECO:0000313" key="15">
    <source>
        <dbReference type="EMBL" id="ROR71756.1"/>
    </source>
</evidence>
<dbReference type="Gene3D" id="2.40.240.20">
    <property type="entry name" value="Hypothetical PUA domain-like, domain 1"/>
    <property type="match status" value="1"/>
</dbReference>
<dbReference type="Pfam" id="PF04452">
    <property type="entry name" value="Methyltrans_RNA"/>
    <property type="match status" value="1"/>
</dbReference>
<dbReference type="NCBIfam" id="NF008693">
    <property type="entry name" value="PRK11713.2-3"/>
    <property type="match status" value="1"/>
</dbReference>
<proteinExistence type="inferred from homology"/>
<keyword evidence="5 12" id="KW-0963">Cytoplasm</keyword>
<dbReference type="InterPro" id="IPR046887">
    <property type="entry name" value="RsmE_PUA-like"/>
</dbReference>
<dbReference type="NCBIfam" id="TIGR00046">
    <property type="entry name" value="RsmE family RNA methyltransferase"/>
    <property type="match status" value="1"/>
</dbReference>
<evidence type="ECO:0000256" key="10">
    <source>
        <dbReference type="ARBA" id="ARBA00025699"/>
    </source>
</evidence>
<dbReference type="SUPFAM" id="SSF88697">
    <property type="entry name" value="PUA domain-like"/>
    <property type="match status" value="1"/>
</dbReference>
<evidence type="ECO:0000256" key="3">
    <source>
        <dbReference type="ARBA" id="ARBA00012328"/>
    </source>
</evidence>
<dbReference type="InterPro" id="IPR029028">
    <property type="entry name" value="Alpha/beta_knot_MTases"/>
</dbReference>
<dbReference type="InterPro" id="IPR029026">
    <property type="entry name" value="tRNA_m1G_MTases_N"/>
</dbReference>
<name>A0A3N2B8Z8_9MICO</name>
<evidence type="ECO:0000256" key="12">
    <source>
        <dbReference type="PIRNR" id="PIRNR015601"/>
    </source>
</evidence>
<dbReference type="Pfam" id="PF20260">
    <property type="entry name" value="PUA_4"/>
    <property type="match status" value="1"/>
</dbReference>
<comment type="function">
    <text evidence="10 12">Specifically methylates the N3 position of the uracil ring of uridine 1498 (m3U1498) in 16S rRNA. Acts on the fully assembled 30S ribosomal subunit.</text>
</comment>
<dbReference type="PANTHER" id="PTHR30027:SF3">
    <property type="entry name" value="16S RRNA (URACIL(1498)-N(3))-METHYLTRANSFERASE"/>
    <property type="match status" value="1"/>
</dbReference>
<keyword evidence="9 12" id="KW-0949">S-adenosyl-L-methionine</keyword>
<feature type="domain" description="Ribosomal RNA small subunit methyltransferase E PUA-like" evidence="14">
    <location>
        <begin position="25"/>
        <end position="71"/>
    </location>
</feature>
<gene>
    <name evidence="15" type="ORF">EDD31_0094</name>
</gene>
<comment type="subcellular location">
    <subcellularLocation>
        <location evidence="1 12">Cytoplasm</location>
    </subcellularLocation>
</comment>
<evidence type="ECO:0000256" key="6">
    <source>
        <dbReference type="ARBA" id="ARBA00022552"/>
    </source>
</evidence>
<comment type="similarity">
    <text evidence="2 12">Belongs to the RNA methyltransferase RsmE family.</text>
</comment>
<organism evidence="15 16">
    <name type="scientific">Bogoriella caseilytica</name>
    <dbReference type="NCBI Taxonomy" id="56055"/>
    <lineage>
        <taxon>Bacteria</taxon>
        <taxon>Bacillati</taxon>
        <taxon>Actinomycetota</taxon>
        <taxon>Actinomycetes</taxon>
        <taxon>Micrococcales</taxon>
        <taxon>Bogoriellaceae</taxon>
        <taxon>Bogoriella</taxon>
    </lineage>
</organism>
<dbReference type="PANTHER" id="PTHR30027">
    <property type="entry name" value="RIBOSOMAL RNA SMALL SUBUNIT METHYLTRANSFERASE E"/>
    <property type="match status" value="1"/>
</dbReference>
<protein>
    <recommendedName>
        <fullName evidence="4 12">Ribosomal RNA small subunit methyltransferase E</fullName>
        <ecNumber evidence="3 12">2.1.1.193</ecNumber>
    </recommendedName>
</protein>